<dbReference type="Gene3D" id="3.40.50.1820">
    <property type="entry name" value="alpha/beta hydrolase"/>
    <property type="match status" value="1"/>
</dbReference>
<dbReference type="EMBL" id="JAXAFJ010000003">
    <property type="protein sequence ID" value="MDX6805935.1"/>
    <property type="molecule type" value="Genomic_DNA"/>
</dbReference>
<keyword evidence="4" id="KW-1185">Reference proteome</keyword>
<evidence type="ECO:0000259" key="2">
    <source>
        <dbReference type="Pfam" id="PF00561"/>
    </source>
</evidence>
<organism evidence="3 4">
    <name type="scientific">Terrihabitans rhizophilus</name>
    <dbReference type="NCBI Taxonomy" id="3092662"/>
    <lineage>
        <taxon>Bacteria</taxon>
        <taxon>Pseudomonadati</taxon>
        <taxon>Pseudomonadota</taxon>
        <taxon>Alphaproteobacteria</taxon>
        <taxon>Hyphomicrobiales</taxon>
        <taxon>Terrihabitans</taxon>
    </lineage>
</organism>
<dbReference type="Proteomes" id="UP001274321">
    <property type="component" value="Unassembled WGS sequence"/>
</dbReference>
<keyword evidence="1 3" id="KW-0378">Hydrolase</keyword>
<dbReference type="InterPro" id="IPR029058">
    <property type="entry name" value="AB_hydrolase_fold"/>
</dbReference>
<dbReference type="RefSeq" id="WP_319844054.1">
    <property type="nucleotide sequence ID" value="NZ_JAXAFJ010000003.1"/>
</dbReference>
<name>A0ABU4RQN1_9HYPH</name>
<dbReference type="InterPro" id="IPR000073">
    <property type="entry name" value="AB_hydrolase_1"/>
</dbReference>
<dbReference type="PANTHER" id="PTHR43329">
    <property type="entry name" value="EPOXIDE HYDROLASE"/>
    <property type="match status" value="1"/>
</dbReference>
<accession>A0ABU4RQN1</accession>
<proteinExistence type="predicted"/>
<dbReference type="GO" id="GO:0016787">
    <property type="term" value="F:hydrolase activity"/>
    <property type="evidence" value="ECO:0007669"/>
    <property type="project" value="UniProtKB-KW"/>
</dbReference>
<reference evidence="3 4" key="1">
    <citation type="submission" date="2023-11" db="EMBL/GenBank/DDBJ databases">
        <authorList>
            <person name="Bao R."/>
        </authorList>
    </citation>
    <scope>NUCLEOTIDE SEQUENCE [LARGE SCALE GENOMIC DNA]</scope>
    <source>
        <strain evidence="3 4">PJ23</strain>
    </source>
</reference>
<gene>
    <name evidence="3" type="ORF">SCD90_07650</name>
</gene>
<sequence length="294" mass="33412">MNKGDLLQPGWRESLRRVNDVELHVIEAGTAGAPLVILLHGFPEFWWAWRHQITPLAEAGYHVVVPDMRGYNKSEAPQDIASYDLDTLAADVIALAEAYGARRFHLVGHDWGAVIGWWTAARYPDRLDRVVLMNGPHPDVLGKQALRHPTQALRSSYVAFFQLPWLPEAMLGRFGFAGLLLAMKRSARADTFEPGALNHYAEAWAHPGSLTAMLNYYRALRKRPRAREPARLAPPTLILWADHDRFLERHLAEAGLAICDNGRLEIVEDASHWLHLDQPQRVNARLIRWLRDEN</sequence>
<dbReference type="PRINTS" id="PR00111">
    <property type="entry name" value="ABHYDROLASE"/>
</dbReference>
<evidence type="ECO:0000313" key="4">
    <source>
        <dbReference type="Proteomes" id="UP001274321"/>
    </source>
</evidence>
<protein>
    <submittedName>
        <fullName evidence="3">Alpha/beta hydrolase</fullName>
    </submittedName>
</protein>
<comment type="caution">
    <text evidence="3">The sequence shown here is derived from an EMBL/GenBank/DDBJ whole genome shotgun (WGS) entry which is preliminary data.</text>
</comment>
<evidence type="ECO:0000313" key="3">
    <source>
        <dbReference type="EMBL" id="MDX6805935.1"/>
    </source>
</evidence>
<dbReference type="InterPro" id="IPR000639">
    <property type="entry name" value="Epox_hydrolase-like"/>
</dbReference>
<dbReference type="PRINTS" id="PR00412">
    <property type="entry name" value="EPOXHYDRLASE"/>
</dbReference>
<feature type="domain" description="AB hydrolase-1" evidence="2">
    <location>
        <begin position="34"/>
        <end position="279"/>
    </location>
</feature>
<dbReference type="SUPFAM" id="SSF53474">
    <property type="entry name" value="alpha/beta-Hydrolases"/>
    <property type="match status" value="1"/>
</dbReference>
<evidence type="ECO:0000256" key="1">
    <source>
        <dbReference type="ARBA" id="ARBA00022801"/>
    </source>
</evidence>
<dbReference type="Pfam" id="PF00561">
    <property type="entry name" value="Abhydrolase_1"/>
    <property type="match status" value="1"/>
</dbReference>